<keyword evidence="11" id="KW-1185">Reference proteome</keyword>
<dbReference type="SMART" id="SM00822">
    <property type="entry name" value="PKS_KR"/>
    <property type="match status" value="1"/>
</dbReference>
<dbReference type="InterPro" id="IPR014031">
    <property type="entry name" value="Ketoacyl_synth_C"/>
</dbReference>
<dbReference type="EMBL" id="KZ613466">
    <property type="protein sequence ID" value="PMD26969.1"/>
    <property type="molecule type" value="Genomic_DNA"/>
</dbReference>
<gene>
    <name evidence="10" type="ORF">NA56DRAFT_697117</name>
</gene>
<dbReference type="SUPFAM" id="SSF51735">
    <property type="entry name" value="NAD(P)-binding Rossmann-fold domains"/>
    <property type="match status" value="2"/>
</dbReference>
<feature type="domain" description="PKS/mFAS DH" evidence="9">
    <location>
        <begin position="971"/>
        <end position="1279"/>
    </location>
</feature>
<dbReference type="InterPro" id="IPR050091">
    <property type="entry name" value="PKS_NRPS_Biosynth_Enz"/>
</dbReference>
<dbReference type="InterPro" id="IPR042104">
    <property type="entry name" value="PKS_dehydratase_sf"/>
</dbReference>
<dbReference type="SUPFAM" id="SSF55048">
    <property type="entry name" value="Probable ACP-binding domain of malonyl-CoA ACP transacylase"/>
    <property type="match status" value="1"/>
</dbReference>
<dbReference type="CDD" id="cd00833">
    <property type="entry name" value="PKS"/>
    <property type="match status" value="1"/>
</dbReference>
<dbReference type="SMART" id="SM00826">
    <property type="entry name" value="PKS_DH"/>
    <property type="match status" value="1"/>
</dbReference>
<dbReference type="InterPro" id="IPR020807">
    <property type="entry name" value="PKS_DH"/>
</dbReference>
<feature type="domain" description="Ketosynthase family 3 (KS3)" evidence="8">
    <location>
        <begin position="10"/>
        <end position="435"/>
    </location>
</feature>
<evidence type="ECO:0000256" key="1">
    <source>
        <dbReference type="ARBA" id="ARBA00022450"/>
    </source>
</evidence>
<name>A0A2J6QL39_9HELO</name>
<evidence type="ECO:0000256" key="2">
    <source>
        <dbReference type="ARBA" id="ARBA00022553"/>
    </source>
</evidence>
<dbReference type="InterPro" id="IPR018201">
    <property type="entry name" value="Ketoacyl_synth_AS"/>
</dbReference>
<evidence type="ECO:0000256" key="5">
    <source>
        <dbReference type="ARBA" id="ARBA00023268"/>
    </source>
</evidence>
<evidence type="ECO:0000259" key="8">
    <source>
        <dbReference type="PROSITE" id="PS52004"/>
    </source>
</evidence>
<feature type="region of interest" description="C-terminal hotdog fold" evidence="6">
    <location>
        <begin position="1125"/>
        <end position="1279"/>
    </location>
</feature>
<dbReference type="Gene3D" id="3.10.129.110">
    <property type="entry name" value="Polyketide synthase dehydratase"/>
    <property type="match status" value="1"/>
</dbReference>
<evidence type="ECO:0000256" key="4">
    <source>
        <dbReference type="ARBA" id="ARBA00023002"/>
    </source>
</evidence>
<dbReference type="PROSITE" id="PS52004">
    <property type="entry name" value="KS3_2"/>
    <property type="match status" value="1"/>
</dbReference>
<dbReference type="InterPro" id="IPR020806">
    <property type="entry name" value="PKS_PP-bd"/>
</dbReference>
<dbReference type="SMART" id="SM00825">
    <property type="entry name" value="PKS_KS"/>
    <property type="match status" value="1"/>
</dbReference>
<evidence type="ECO:0000259" key="9">
    <source>
        <dbReference type="PROSITE" id="PS52019"/>
    </source>
</evidence>
<dbReference type="Gene3D" id="3.90.180.10">
    <property type="entry name" value="Medium-chain alcohol dehydrogenases, catalytic domain"/>
    <property type="match status" value="1"/>
</dbReference>
<keyword evidence="5" id="KW-0511">Multifunctional enzyme</keyword>
<evidence type="ECO:0000313" key="10">
    <source>
        <dbReference type="EMBL" id="PMD26969.1"/>
    </source>
</evidence>
<dbReference type="Gene3D" id="3.40.366.10">
    <property type="entry name" value="Malonyl-Coenzyme A Acyl Carrier Protein, domain 2"/>
    <property type="match status" value="1"/>
</dbReference>
<dbReference type="OrthoDB" id="329835at2759"/>
<evidence type="ECO:0000256" key="6">
    <source>
        <dbReference type="PROSITE-ProRule" id="PRU01363"/>
    </source>
</evidence>
<dbReference type="InterPro" id="IPR011032">
    <property type="entry name" value="GroES-like_sf"/>
</dbReference>
<evidence type="ECO:0000313" key="11">
    <source>
        <dbReference type="Proteomes" id="UP000235672"/>
    </source>
</evidence>
<dbReference type="InterPro" id="IPR001227">
    <property type="entry name" value="Ac_transferase_dom_sf"/>
</dbReference>
<dbReference type="InterPro" id="IPR049900">
    <property type="entry name" value="PKS_mFAS_DH"/>
</dbReference>
<dbReference type="PROSITE" id="PS00606">
    <property type="entry name" value="KS3_1"/>
    <property type="match status" value="1"/>
</dbReference>
<dbReference type="SUPFAM" id="SSF53901">
    <property type="entry name" value="Thiolase-like"/>
    <property type="match status" value="1"/>
</dbReference>
<sequence>MSLPKETEAMEPIAIVGMAMRFPGASHSSEQFWQMLSEGRSAHKKIPKERFDIEGYYHPDAARAGSINVKGGYFLSEDPVLFDAPFFSMTALEASGTDPQQRLMLEVAYEALENAGIPIQDIAGTQTSVYVGCFTKDFEGVTGRDPFGGAFYAATGYGSSMLSNRVSWFFDLRGPSVTVDTACSSSLYAVHLACQSLRLGESKMAIIGGTNLIYDPSYMRDMCWMTFLSPDGICHSFDHRANGYARGDGIGGMILKTLKQAVADGDTIRAIIRNSGLGQDGRTPGITMPSPQAHADLILSTYAGIGLSLDETSYFEAHGTGTSIGDPYELSAIGATFGKTRGEDNPIYVGSVKTNIGHLEGCAGLAGLIKAALVVERGQIPPLAGFEKANPRLRLEEWRIALPETLTPWPTSGTRRASVNSFGYGGANAHVIVDDAYHYLQKHDIKAHHQTTLFLNDSESDSGFSSEDTPTSELGNQFQLPNKLFVFSSADQAGLSRLSNAYSSTLDGALQAEKSQDVANNHVSGITAANLAYTLGSRRSAFDHRTFVVCKSITDLNALLQTRLPGLRRTAKNNNVFFIFTGQGAQWASMGKELIGNRAYRQSLETSQECFDVLGCKWSIQEELFASDETSRIDSPDFSQPLCTALQIALVDLLNTWGIQPKSVVGHSSGEIAAAYATGAISHHDAIKIAYFRGKYSADVNNRLGGRSGAMIAVGLSDEAVVPYLHNVPENSVVVACINAPNNVTLSGDESSINQLLAVLTADGIFVRRLRVKTAYHSPHVIAADYLAAIGTLETPSDKNASCVIMFSSVTAASISAQELQEASYWVQNMISTVRFSEAVKALISQNAPTKTRRKIAISYAAAIEIGPAAALQGPLVQILTAHDDRLATSIMYTSLLSRGASAEVSALNAAGKLWAQGLSIDLYAVNFQATPRDKYHALASLPPYPWNHTRGFGHQSAWGKTYRYLRKPRTDLLGLRLRSQDKREPRWQNFLRLSEQPWMADHRVQQMILYPGAAMVTMAIQAAHEMIDSNRVLRGVEVRKILFRRPLFISSGDTAVETAIHLRPVEDGSPHYSFRIFSQAEDEEWQENCSGLVSTHYVDNQSTGNINDWDSNASLYAMIRKRATRKLAPRTFYKFFDKKMNLQYGPLHQNVSECVAGIQEGHGKITIPDTKAAMPSQFEYPHLIHPATLDSIFHMQALGYLHTLSGDESLVPVSIESIFIAADISSKPGTELDGYSKSIKTETGDFIGDIVLSDESWLSPKAVVRGFLSRDIAATNTNIAVLKRQPRKCTTIQWEELDQSFEFDAAAGKALTKASRILILCREDEDPDIRLLAQQLSTILQVSISNCAVQVATTSQLALEGYLIPSDTILVSLIEMNEPFVARWTETELGSFKDLASRASAILWITRGGDYTTEHSLEFSATTGLLRTLRVEMPQLKLPHLNLPWKLEITKDFIAQAILKSIVYSILSEDSVYEQEFAARDGKIFVPRLRVQESFHQELSSRPTREEPSLISLADLRGAVKGVIERSSNSIAWQRAETPDTLGEYDLEVKISAISLHPTDIEDNCVHGVDAIGIVFRIGSGVTNFTLGDSVVICASQTMRTSIVVNQDFARHVPAFVDPNLVVTLPSALCTAQAALLDLGRLQPGETVVIAAISGSIEQALVSLARQLGANVFVKAQDAKHEEVLMESLGIDEDHILRSSTTPGGPALADLKEVALVVTTLNGGPMQESMCYLSHFGRFVSIGRRPFETTAASFSSNIAISNFDLEHMRSVSPRMIAGLFKSSWDRAAKCGLPLASSIRTFPLPKIEAALAFLHGRRCFGSAVLKFAPDHQILTPPPKPAQLKLDPSANYILAGGLGGIGRSIADMMFEAGARNISFLSRSGAKSEDTQHFITSLLTRGCNAEAIQCDIADPVQVQLAVARCQEQGKKIKGLVQCAMVLRDSMFENMTFKQWSQTTEPKIQGSLNLHKYMPDDLDFFIMLSSMAGVIGNPGQANYSAAGTYQDALSLYRRSKGLPSMTIDLGIVSEVGYISENPEQFERLDYLNNLFISERDIHLILAAAMLGKTRDGAQVPAQLVTGVGKELLLEGSIGSAMTSDLKYIELHDQLKADSGVTSSSEDALIKENLRSATSVRQACTIIEGVLASQLARALNMEAVDVDLEKPMHAFGVDSLVAVEIRNIIFRRLNADISVFDILSMMPLVKLAIKVASKSGFVREDIALLALDEVTE</sequence>
<dbReference type="PROSITE" id="PS50075">
    <property type="entry name" value="CARRIER"/>
    <property type="match status" value="1"/>
</dbReference>
<feature type="domain" description="Carrier" evidence="7">
    <location>
        <begin position="2134"/>
        <end position="2211"/>
    </location>
</feature>
<dbReference type="Gene3D" id="3.40.50.720">
    <property type="entry name" value="NAD(P)-binding Rossmann-like Domain"/>
    <property type="match status" value="3"/>
</dbReference>
<feature type="region of interest" description="N-terminal hotdog fold" evidence="6">
    <location>
        <begin position="971"/>
        <end position="1101"/>
    </location>
</feature>
<dbReference type="PROSITE" id="PS00012">
    <property type="entry name" value="PHOSPHOPANTETHEINE"/>
    <property type="match status" value="1"/>
</dbReference>
<dbReference type="InterPro" id="IPR049551">
    <property type="entry name" value="PKS_DH_C"/>
</dbReference>
<dbReference type="InterPro" id="IPR009081">
    <property type="entry name" value="PP-bd_ACP"/>
</dbReference>
<proteinExistence type="predicted"/>
<dbReference type="InterPro" id="IPR049552">
    <property type="entry name" value="PKS_DH_N"/>
</dbReference>
<dbReference type="GO" id="GO:0004315">
    <property type="term" value="F:3-oxoacyl-[acyl-carrier-protein] synthase activity"/>
    <property type="evidence" value="ECO:0007669"/>
    <property type="project" value="InterPro"/>
</dbReference>
<dbReference type="InterPro" id="IPR016039">
    <property type="entry name" value="Thiolase-like"/>
</dbReference>
<dbReference type="CDD" id="cd05195">
    <property type="entry name" value="enoyl_red"/>
    <property type="match status" value="1"/>
</dbReference>
<keyword evidence="3" id="KW-0808">Transferase</keyword>
<dbReference type="SUPFAM" id="SSF47336">
    <property type="entry name" value="ACP-like"/>
    <property type="match status" value="1"/>
</dbReference>
<keyword evidence="4" id="KW-0560">Oxidoreductase</keyword>
<dbReference type="Pfam" id="PF00698">
    <property type="entry name" value="Acyl_transf_1"/>
    <property type="match status" value="1"/>
</dbReference>
<dbReference type="InterPro" id="IPR020841">
    <property type="entry name" value="PKS_Beta-ketoAc_synthase_dom"/>
</dbReference>
<dbReference type="InterPro" id="IPR014030">
    <property type="entry name" value="Ketoacyl_synth_N"/>
</dbReference>
<dbReference type="Proteomes" id="UP000235672">
    <property type="component" value="Unassembled WGS sequence"/>
</dbReference>
<dbReference type="STRING" id="1745343.A0A2J6QL39"/>
<dbReference type="Pfam" id="PF16197">
    <property type="entry name" value="KAsynt_C_assoc"/>
    <property type="match status" value="1"/>
</dbReference>
<dbReference type="InterPro" id="IPR036291">
    <property type="entry name" value="NAD(P)-bd_dom_sf"/>
</dbReference>
<keyword evidence="1" id="KW-0596">Phosphopantetheine</keyword>
<feature type="active site" description="Proton acceptor; for dehydratase activity" evidence="6">
    <location>
        <position position="1003"/>
    </location>
</feature>
<dbReference type="InterPro" id="IPR056501">
    <property type="entry name" value="NAD-bd_HRPKS_sdrA"/>
</dbReference>
<dbReference type="Gene3D" id="1.10.1200.10">
    <property type="entry name" value="ACP-like"/>
    <property type="match status" value="1"/>
</dbReference>
<dbReference type="Pfam" id="PF14765">
    <property type="entry name" value="PS-DH"/>
    <property type="match status" value="1"/>
</dbReference>
<dbReference type="InterPro" id="IPR013968">
    <property type="entry name" value="PKS_KR"/>
</dbReference>
<accession>A0A2J6QL39</accession>
<dbReference type="InterPro" id="IPR036736">
    <property type="entry name" value="ACP-like_sf"/>
</dbReference>
<dbReference type="SMART" id="SM00827">
    <property type="entry name" value="PKS_AT"/>
    <property type="match status" value="1"/>
</dbReference>
<dbReference type="Pfam" id="PF00550">
    <property type="entry name" value="PP-binding"/>
    <property type="match status" value="1"/>
</dbReference>
<organism evidence="10 11">
    <name type="scientific">Hyaloscypha hepaticicola</name>
    <dbReference type="NCBI Taxonomy" id="2082293"/>
    <lineage>
        <taxon>Eukaryota</taxon>
        <taxon>Fungi</taxon>
        <taxon>Dikarya</taxon>
        <taxon>Ascomycota</taxon>
        <taxon>Pezizomycotina</taxon>
        <taxon>Leotiomycetes</taxon>
        <taxon>Helotiales</taxon>
        <taxon>Hyaloscyphaceae</taxon>
        <taxon>Hyaloscypha</taxon>
    </lineage>
</organism>
<dbReference type="GO" id="GO:0006633">
    <property type="term" value="P:fatty acid biosynthetic process"/>
    <property type="evidence" value="ECO:0007669"/>
    <property type="project" value="InterPro"/>
</dbReference>
<protein>
    <submittedName>
        <fullName evidence="10">Ketoacyl-synt-domain-containing protein</fullName>
    </submittedName>
</protein>
<dbReference type="Pfam" id="PF02801">
    <property type="entry name" value="Ketoacyl-synt_C"/>
    <property type="match status" value="1"/>
</dbReference>
<dbReference type="GO" id="GO:0030639">
    <property type="term" value="P:polyketide biosynthetic process"/>
    <property type="evidence" value="ECO:0007669"/>
    <property type="project" value="UniProtKB-ARBA"/>
</dbReference>
<dbReference type="SMART" id="SM00823">
    <property type="entry name" value="PKS_PP"/>
    <property type="match status" value="1"/>
</dbReference>
<dbReference type="SUPFAM" id="SSF50129">
    <property type="entry name" value="GroES-like"/>
    <property type="match status" value="1"/>
</dbReference>
<dbReference type="InterPro" id="IPR057326">
    <property type="entry name" value="KR_dom"/>
</dbReference>
<dbReference type="Pfam" id="PF08659">
    <property type="entry name" value="KR"/>
    <property type="match status" value="1"/>
</dbReference>
<dbReference type="Pfam" id="PF21089">
    <property type="entry name" value="PKS_DH_N"/>
    <property type="match status" value="1"/>
</dbReference>
<evidence type="ECO:0000259" key="7">
    <source>
        <dbReference type="PROSITE" id="PS50075"/>
    </source>
</evidence>
<dbReference type="SMART" id="SM00829">
    <property type="entry name" value="PKS_ER"/>
    <property type="match status" value="1"/>
</dbReference>
<feature type="active site" description="Proton donor; for dehydratase activity" evidence="6">
    <location>
        <position position="1191"/>
    </location>
</feature>
<dbReference type="InterPro" id="IPR032821">
    <property type="entry name" value="PKS_assoc"/>
</dbReference>
<keyword evidence="2" id="KW-0597">Phosphoprotein</keyword>
<dbReference type="GO" id="GO:0031177">
    <property type="term" value="F:phosphopantetheine binding"/>
    <property type="evidence" value="ECO:0007669"/>
    <property type="project" value="InterPro"/>
</dbReference>
<dbReference type="PROSITE" id="PS52019">
    <property type="entry name" value="PKS_MFAS_DH"/>
    <property type="match status" value="1"/>
</dbReference>
<evidence type="ECO:0000256" key="3">
    <source>
        <dbReference type="ARBA" id="ARBA00022679"/>
    </source>
</evidence>
<dbReference type="InterPro" id="IPR016036">
    <property type="entry name" value="Malonyl_transacylase_ACP-bd"/>
</dbReference>
<dbReference type="Pfam" id="PF23114">
    <property type="entry name" value="NAD-bd_HRPKS_sdrA"/>
    <property type="match status" value="1"/>
</dbReference>
<dbReference type="InterPro" id="IPR006162">
    <property type="entry name" value="Ppantetheine_attach_site"/>
</dbReference>
<dbReference type="InterPro" id="IPR014043">
    <property type="entry name" value="Acyl_transferase_dom"/>
</dbReference>
<dbReference type="GO" id="GO:0004312">
    <property type="term" value="F:fatty acid synthase activity"/>
    <property type="evidence" value="ECO:0007669"/>
    <property type="project" value="TreeGrafter"/>
</dbReference>
<dbReference type="InterPro" id="IPR016035">
    <property type="entry name" value="Acyl_Trfase/lysoPLipase"/>
</dbReference>
<dbReference type="SUPFAM" id="SSF52151">
    <property type="entry name" value="FabD/lysophospholipase-like"/>
    <property type="match status" value="1"/>
</dbReference>
<dbReference type="InterPro" id="IPR020843">
    <property type="entry name" value="ER"/>
</dbReference>
<dbReference type="PANTHER" id="PTHR43775">
    <property type="entry name" value="FATTY ACID SYNTHASE"/>
    <property type="match status" value="1"/>
</dbReference>
<reference evidence="10 11" key="1">
    <citation type="submission" date="2016-05" db="EMBL/GenBank/DDBJ databases">
        <title>A degradative enzymes factory behind the ericoid mycorrhizal symbiosis.</title>
        <authorList>
            <consortium name="DOE Joint Genome Institute"/>
            <person name="Martino E."/>
            <person name="Morin E."/>
            <person name="Grelet G."/>
            <person name="Kuo A."/>
            <person name="Kohler A."/>
            <person name="Daghino S."/>
            <person name="Barry K."/>
            <person name="Choi C."/>
            <person name="Cichocki N."/>
            <person name="Clum A."/>
            <person name="Copeland A."/>
            <person name="Hainaut M."/>
            <person name="Haridas S."/>
            <person name="Labutti K."/>
            <person name="Lindquist E."/>
            <person name="Lipzen A."/>
            <person name="Khouja H.-R."/>
            <person name="Murat C."/>
            <person name="Ohm R."/>
            <person name="Olson A."/>
            <person name="Spatafora J."/>
            <person name="Veneault-Fourrey C."/>
            <person name="Henrissat B."/>
            <person name="Grigoriev I."/>
            <person name="Martin F."/>
            <person name="Perotto S."/>
        </authorList>
    </citation>
    <scope>NUCLEOTIDE SEQUENCE [LARGE SCALE GENOMIC DNA]</scope>
    <source>
        <strain evidence="10 11">UAMH 7357</strain>
    </source>
</reference>
<dbReference type="Pfam" id="PF00109">
    <property type="entry name" value="ketoacyl-synt"/>
    <property type="match status" value="1"/>
</dbReference>
<dbReference type="GO" id="GO:0016491">
    <property type="term" value="F:oxidoreductase activity"/>
    <property type="evidence" value="ECO:0007669"/>
    <property type="project" value="UniProtKB-KW"/>
</dbReference>
<dbReference type="Gene3D" id="3.40.47.10">
    <property type="match status" value="1"/>
</dbReference>
<dbReference type="PANTHER" id="PTHR43775:SF29">
    <property type="entry name" value="ASPERFURANONE POLYKETIDE SYNTHASE AFOG-RELATED"/>
    <property type="match status" value="1"/>
</dbReference>